<dbReference type="RefSeq" id="WP_093312594.1">
    <property type="nucleotide sequence ID" value="NZ_FOZG01000001.1"/>
</dbReference>
<reference evidence="1 2" key="1">
    <citation type="submission" date="2016-10" db="EMBL/GenBank/DDBJ databases">
        <authorList>
            <person name="de Groot N.N."/>
        </authorList>
    </citation>
    <scope>NUCLEOTIDE SEQUENCE [LARGE SCALE GENOMIC DNA]</scope>
    <source>
        <strain evidence="1 2">S5-249</strain>
    </source>
</reference>
<dbReference type="OrthoDB" id="7473470at2"/>
<dbReference type="Proteomes" id="UP000198824">
    <property type="component" value="Unassembled WGS sequence"/>
</dbReference>
<evidence type="ECO:0000313" key="1">
    <source>
        <dbReference type="EMBL" id="SFR86361.1"/>
    </source>
</evidence>
<proteinExistence type="predicted"/>
<accession>A0A1I6K541</accession>
<evidence type="ECO:0000313" key="2">
    <source>
        <dbReference type="Proteomes" id="UP000198824"/>
    </source>
</evidence>
<keyword evidence="2" id="KW-1185">Reference proteome</keyword>
<dbReference type="AlphaFoldDB" id="A0A1I6K541"/>
<dbReference type="STRING" id="1166337.SAMN05192580_1340"/>
<protein>
    <submittedName>
        <fullName evidence="1">Uncharacterized protein</fullName>
    </submittedName>
</protein>
<sequence>MSEPSLGEAGGLLAGAIALAAAVGKGVQWLLQWGERRAERTASVREAKLARWHSELEERDRRIEGKEDGYLAKVERAMQSFQQQLDQRSAENQALRLAFELVAGALRERDPMNSALKRAEQLLATAFPLDPIIPPTMAAELGAIDVADRS</sequence>
<dbReference type="EMBL" id="FOZG01000001">
    <property type="protein sequence ID" value="SFR86361.1"/>
    <property type="molecule type" value="Genomic_DNA"/>
</dbReference>
<organism evidence="1 2">
    <name type="scientific">Sphingomonas jatrophae</name>
    <dbReference type="NCBI Taxonomy" id="1166337"/>
    <lineage>
        <taxon>Bacteria</taxon>
        <taxon>Pseudomonadati</taxon>
        <taxon>Pseudomonadota</taxon>
        <taxon>Alphaproteobacteria</taxon>
        <taxon>Sphingomonadales</taxon>
        <taxon>Sphingomonadaceae</taxon>
        <taxon>Sphingomonas</taxon>
    </lineage>
</organism>
<gene>
    <name evidence="1" type="ORF">SAMN05192580_1340</name>
</gene>
<name>A0A1I6K541_9SPHN</name>